<proteinExistence type="predicted"/>
<dbReference type="EMBL" id="VSRR010001450">
    <property type="protein sequence ID" value="MPC25362.1"/>
    <property type="molecule type" value="Genomic_DNA"/>
</dbReference>
<evidence type="ECO:0000313" key="2">
    <source>
        <dbReference type="Proteomes" id="UP000324222"/>
    </source>
</evidence>
<protein>
    <submittedName>
        <fullName evidence="1">Uncharacterized protein</fullName>
    </submittedName>
</protein>
<accession>A0A5B7DUK3</accession>
<keyword evidence="2" id="KW-1185">Reference proteome</keyword>
<evidence type="ECO:0000313" key="1">
    <source>
        <dbReference type="EMBL" id="MPC25362.1"/>
    </source>
</evidence>
<sequence>MTELADNLLSLLDVIDWYGRDFGMRFISEKSKIMVVNRSDDEKNLVQRLRENEVQQTDEYMYLGKWMTLVK</sequence>
<organism evidence="1 2">
    <name type="scientific">Portunus trituberculatus</name>
    <name type="common">Swimming crab</name>
    <name type="synonym">Neptunus trituberculatus</name>
    <dbReference type="NCBI Taxonomy" id="210409"/>
    <lineage>
        <taxon>Eukaryota</taxon>
        <taxon>Metazoa</taxon>
        <taxon>Ecdysozoa</taxon>
        <taxon>Arthropoda</taxon>
        <taxon>Crustacea</taxon>
        <taxon>Multicrustacea</taxon>
        <taxon>Malacostraca</taxon>
        <taxon>Eumalacostraca</taxon>
        <taxon>Eucarida</taxon>
        <taxon>Decapoda</taxon>
        <taxon>Pleocyemata</taxon>
        <taxon>Brachyura</taxon>
        <taxon>Eubrachyura</taxon>
        <taxon>Portunoidea</taxon>
        <taxon>Portunidae</taxon>
        <taxon>Portuninae</taxon>
        <taxon>Portunus</taxon>
    </lineage>
</organism>
<gene>
    <name evidence="1" type="ORF">E2C01_018471</name>
</gene>
<reference evidence="1 2" key="1">
    <citation type="submission" date="2019-05" db="EMBL/GenBank/DDBJ databases">
        <title>Another draft genome of Portunus trituberculatus and its Hox gene families provides insights of decapod evolution.</title>
        <authorList>
            <person name="Jeong J.-H."/>
            <person name="Song I."/>
            <person name="Kim S."/>
            <person name="Choi T."/>
            <person name="Kim D."/>
            <person name="Ryu S."/>
            <person name="Kim W."/>
        </authorList>
    </citation>
    <scope>NUCLEOTIDE SEQUENCE [LARGE SCALE GENOMIC DNA]</scope>
    <source>
        <tissue evidence="1">Muscle</tissue>
    </source>
</reference>
<name>A0A5B7DUK3_PORTR</name>
<dbReference type="AlphaFoldDB" id="A0A5B7DUK3"/>
<dbReference type="Proteomes" id="UP000324222">
    <property type="component" value="Unassembled WGS sequence"/>
</dbReference>
<comment type="caution">
    <text evidence="1">The sequence shown here is derived from an EMBL/GenBank/DDBJ whole genome shotgun (WGS) entry which is preliminary data.</text>
</comment>